<dbReference type="Pfam" id="PF05183">
    <property type="entry name" value="RdRP"/>
    <property type="match status" value="1"/>
</dbReference>
<dbReference type="GO" id="GO:0031380">
    <property type="term" value="C:nuclear RNA-directed RNA polymerase complex"/>
    <property type="evidence" value="ECO:0007669"/>
    <property type="project" value="TreeGrafter"/>
</dbReference>
<keyword evidence="1" id="KW-0694">RNA-binding</keyword>
<dbReference type="GO" id="GO:0003723">
    <property type="term" value="F:RNA binding"/>
    <property type="evidence" value="ECO:0007669"/>
    <property type="project" value="UniProtKB-KW"/>
</dbReference>
<dbReference type="EC" id="2.7.7.48" evidence="1"/>
<dbReference type="Proteomes" id="UP000256328">
    <property type="component" value="Unassembled WGS sequence"/>
</dbReference>
<feature type="domain" description="RDRP core" evidence="3">
    <location>
        <begin position="529"/>
        <end position="1175"/>
    </location>
</feature>
<dbReference type="Gene3D" id="1.10.8.790">
    <property type="entry name" value="RNA-dependent RNA polymerase, slab domain, helical subdomain-like"/>
    <property type="match status" value="1"/>
</dbReference>
<dbReference type="EMBL" id="PDLN01000014">
    <property type="protein sequence ID" value="RDW66992.1"/>
    <property type="molecule type" value="Genomic_DNA"/>
</dbReference>
<dbReference type="InterPro" id="IPR007855">
    <property type="entry name" value="RDRP"/>
</dbReference>
<feature type="region of interest" description="Disordered" evidence="2">
    <location>
        <begin position="1"/>
        <end position="32"/>
    </location>
</feature>
<dbReference type="PANTHER" id="PTHR23079">
    <property type="entry name" value="RNA-DEPENDENT RNA POLYMERASE"/>
    <property type="match status" value="1"/>
</dbReference>
<evidence type="ECO:0000256" key="2">
    <source>
        <dbReference type="SAM" id="MobiDB-lite"/>
    </source>
</evidence>
<dbReference type="GO" id="GO:0030422">
    <property type="term" value="P:siRNA processing"/>
    <property type="evidence" value="ECO:0007669"/>
    <property type="project" value="TreeGrafter"/>
</dbReference>
<dbReference type="PANTHER" id="PTHR23079:SF14">
    <property type="entry name" value="RNA-DEPENDENT RNA POLYMERASE"/>
    <property type="match status" value="1"/>
</dbReference>
<dbReference type="InterPro" id="IPR057596">
    <property type="entry name" value="RDRP_core"/>
</dbReference>
<reference evidence="4 5" key="1">
    <citation type="journal article" date="2018" name="IMA Fungus">
        <title>IMA Genome-F 9: Draft genome sequence of Annulohypoxylon stygium, Aspergillus mulundensis, Berkeleyomyces basicola (syn. Thielaviopsis basicola), Ceratocystis smalleyi, two Cercospora beticola strains, Coleophoma cylindrospora, Fusarium fracticaudum, Phialophora cf. hyalina, and Morchella septimelata.</title>
        <authorList>
            <person name="Wingfield B.D."/>
            <person name="Bills G.F."/>
            <person name="Dong Y."/>
            <person name="Huang W."/>
            <person name="Nel W.J."/>
            <person name="Swalarsk-Parry B.S."/>
            <person name="Vaghefi N."/>
            <person name="Wilken P.M."/>
            <person name="An Z."/>
            <person name="de Beer Z.W."/>
            <person name="De Vos L."/>
            <person name="Chen L."/>
            <person name="Duong T.A."/>
            <person name="Gao Y."/>
            <person name="Hammerbacher A."/>
            <person name="Kikkert J.R."/>
            <person name="Li Y."/>
            <person name="Li H."/>
            <person name="Li K."/>
            <person name="Li Q."/>
            <person name="Liu X."/>
            <person name="Ma X."/>
            <person name="Naidoo K."/>
            <person name="Pethybridge S.J."/>
            <person name="Sun J."/>
            <person name="Steenkamp E.T."/>
            <person name="van der Nest M.A."/>
            <person name="van Wyk S."/>
            <person name="Wingfield M.J."/>
            <person name="Xiong C."/>
            <person name="Yue Q."/>
            <person name="Zhang X."/>
        </authorList>
    </citation>
    <scope>NUCLEOTIDE SEQUENCE [LARGE SCALE GENOMIC DNA]</scope>
    <source>
        <strain evidence="4 5">BP5796</strain>
    </source>
</reference>
<accession>A0A3D8QYW0</accession>
<keyword evidence="1" id="KW-0548">Nucleotidyltransferase</keyword>
<name>A0A3D8QYW0_9HELO</name>
<keyword evidence="1" id="KW-0696">RNA-directed RNA polymerase</keyword>
<keyword evidence="5" id="KW-1185">Reference proteome</keyword>
<comment type="caution">
    <text evidence="4">The sequence shown here is derived from an EMBL/GenBank/DDBJ whole genome shotgun (WGS) entry which is preliminary data.</text>
</comment>
<sequence length="1380" mass="156044">MDSRTETQNRMKSSNSASVIPKTPKSEMERDRINEEIDQILESLSGWGIDLLANTSPQSPNKRLIRAMQSEEQAEANKCSFMIKFLRFKSDVFPILSRFNQEARQLYSEWARKPKADLETLPAPTRQNMRPMTLAQKREMQKLLHDLLETKYVEVRGPASPGKADVRPDIFASKSFSGLNTSKTVFGIDPAKSFGGLEASKSFPGPINSTSLLPPEPEKDFAAKTSRSSNVGADLSSFETVSETTEVTEARESLEIDMGTNVVPIPFILTPRQVASKRALKTTEDERHFKIPRIPDPKERSFESGTSAGAYSCLSSRTHSFEPRSVDTSFISHISRVSSQSDQNYVSQSTQTTVEDEPPKLATQVDQNSLCDDTIPQDSEYWGSSLDPADINLLDFDAADTEKPADPKFEALSNEEKLRIRLQHVFPELPSCLRTAPLCVQYEITRVLLYTGCSFEDFKLSPGLDLNNYDELWNYLRNSPVLRGKVFPEKCSTETWKCALGTFSRDHYAVSMSGSLRFNAAPGCSPFFRLQLAPLTLQFGHRFGRRFGNDRFLELDMPHLSSYRKTPKLLQDLGDQGRDIILEWLIVTKHQMCGRLWCPFHVKPKDGKKRKIEVTEAHSDESNAITAHRVFLFASDGPNFTQNTKIPPANESIESHTTMSVSSLLNWLRPLRKNTGQPFLKLFSRTSLALARMHPTVVLPRESIRRRKDIMNGEECMTDGAGRMSPALARNITQILGLTYVPSGFQGRIGEAKGFWSVDIEDRSGVEWIDVYDSQAKWIPGDKPASRSNDPCHRTFEVLNQSGPLRSADLNLQLLPILVDRALSKERMITSISQILQIGIEKEMNEQRVAMQDPLLFQKWLHERYSSLRDRVDAKVVRYKAAFPEKSEDQIKLLLNSGFSPMQLPFLKDLAWDKYQSYCKLLKTRMNITVGKSAYIYMVPDFSNSLAPNEVFLDFSTFKDDTGYQTSLLKDTNILVARSPAHYISDVQKVTAVYKSELIGLKDVIVFSTQGNPSLASKLSGGDYDGDLAWVCWEPSIVDNFVNADVPQFPDLVKDGILSQNKVKYDVLTEGLGSQPGVNKFLKAAFDFNMQQSMLGICTNYKDEVCYKLGNVNSEQAILLSTLLSKLVDQAKQGYSLTNESWSRLKKKVDVYTSVPAYKEGILDYKSDHIIDKLLVVADSKIESALEELHISLGNPPEMDTDLTRFYNTARQQAQTEPEWKLLLDDLVKDIQEVVNTWRDRWPKNDDKRNQQLFNRITAECYGLFQDIFPKSDTQLTRVLLAKWLPFSDMSPWALLRASATFKLRRHGKFCWLMAGKQLACLKAKSRSGSYVAIVPEMYAALKPDATFIKLTRNEGMDGAILEARVEGEWDCDDGKLEDW</sequence>
<gene>
    <name evidence="4" type="ORF">BP5796_09741</name>
</gene>
<evidence type="ECO:0000313" key="4">
    <source>
        <dbReference type="EMBL" id="RDW66992.1"/>
    </source>
</evidence>
<evidence type="ECO:0000256" key="1">
    <source>
        <dbReference type="RuleBase" id="RU363098"/>
    </source>
</evidence>
<organism evidence="4 5">
    <name type="scientific">Coleophoma crateriformis</name>
    <dbReference type="NCBI Taxonomy" id="565419"/>
    <lineage>
        <taxon>Eukaryota</taxon>
        <taxon>Fungi</taxon>
        <taxon>Dikarya</taxon>
        <taxon>Ascomycota</taxon>
        <taxon>Pezizomycotina</taxon>
        <taxon>Leotiomycetes</taxon>
        <taxon>Helotiales</taxon>
        <taxon>Dermateaceae</taxon>
        <taxon>Coleophoma</taxon>
    </lineage>
</organism>
<comment type="catalytic activity">
    <reaction evidence="1">
        <text>RNA(n) + a ribonucleoside 5'-triphosphate = RNA(n+1) + diphosphate</text>
        <dbReference type="Rhea" id="RHEA:21248"/>
        <dbReference type="Rhea" id="RHEA-COMP:14527"/>
        <dbReference type="Rhea" id="RHEA-COMP:17342"/>
        <dbReference type="ChEBI" id="CHEBI:33019"/>
        <dbReference type="ChEBI" id="CHEBI:61557"/>
        <dbReference type="ChEBI" id="CHEBI:140395"/>
        <dbReference type="EC" id="2.7.7.48"/>
    </reaction>
</comment>
<comment type="similarity">
    <text evidence="1">Belongs to the RdRP family.</text>
</comment>
<dbReference type="GO" id="GO:0003968">
    <property type="term" value="F:RNA-directed RNA polymerase activity"/>
    <property type="evidence" value="ECO:0007669"/>
    <property type="project" value="UniProtKB-KW"/>
</dbReference>
<evidence type="ECO:0000259" key="3">
    <source>
        <dbReference type="Pfam" id="PF05183"/>
    </source>
</evidence>
<evidence type="ECO:0000313" key="5">
    <source>
        <dbReference type="Proteomes" id="UP000256328"/>
    </source>
</evidence>
<protein>
    <recommendedName>
        <fullName evidence="1">RNA-dependent RNA polymerase</fullName>
        <ecNumber evidence="1">2.7.7.48</ecNumber>
    </recommendedName>
</protein>
<proteinExistence type="inferred from homology"/>
<keyword evidence="1" id="KW-0808">Transferase</keyword>
<dbReference type="OrthoDB" id="10055769at2759"/>